<dbReference type="PROSITE" id="PS50297">
    <property type="entry name" value="ANK_REP_REGION"/>
    <property type="match status" value="2"/>
</dbReference>
<keyword evidence="1" id="KW-0677">Repeat</keyword>
<evidence type="ECO:0000256" key="3">
    <source>
        <dbReference type="PROSITE-ProRule" id="PRU00023"/>
    </source>
</evidence>
<evidence type="ECO:0000256" key="1">
    <source>
        <dbReference type="ARBA" id="ARBA00022737"/>
    </source>
</evidence>
<dbReference type="RefSeq" id="WP_107934221.1">
    <property type="nucleotide sequence ID" value="NZ_PZZN01000003.1"/>
</dbReference>
<dbReference type="Pfam" id="PF00023">
    <property type="entry name" value="Ank"/>
    <property type="match status" value="1"/>
</dbReference>
<dbReference type="PANTHER" id="PTHR24171:SF9">
    <property type="entry name" value="ANKYRIN REPEAT DOMAIN-CONTAINING PROTEIN 39"/>
    <property type="match status" value="1"/>
</dbReference>
<dbReference type="EMBL" id="PZZN01000003">
    <property type="protein sequence ID" value="PTM44599.1"/>
    <property type="molecule type" value="Genomic_DNA"/>
</dbReference>
<comment type="caution">
    <text evidence="4">The sequence shown here is derived from an EMBL/GenBank/DDBJ whole genome shotgun (WGS) entry which is preliminary data.</text>
</comment>
<dbReference type="SUPFAM" id="SSF48403">
    <property type="entry name" value="Ankyrin repeat"/>
    <property type="match status" value="1"/>
</dbReference>
<dbReference type="Proteomes" id="UP000240996">
    <property type="component" value="Unassembled WGS sequence"/>
</dbReference>
<feature type="repeat" description="ANK" evidence="3">
    <location>
        <begin position="82"/>
        <end position="114"/>
    </location>
</feature>
<reference evidence="4 5" key="1">
    <citation type="submission" date="2018-04" db="EMBL/GenBank/DDBJ databases">
        <title>Genomic Encyclopedia of Type Strains, Phase III (KMG-III): the genomes of soil and plant-associated and newly described type strains.</title>
        <authorList>
            <person name="Whitman W."/>
        </authorList>
    </citation>
    <scope>NUCLEOTIDE SEQUENCE [LARGE SCALE GENOMIC DNA]</scope>
    <source>
        <strain evidence="4 5">NW12</strain>
    </source>
</reference>
<dbReference type="SMART" id="SM00248">
    <property type="entry name" value="ANK"/>
    <property type="match status" value="4"/>
</dbReference>
<dbReference type="Gene3D" id="1.25.40.20">
    <property type="entry name" value="Ankyrin repeat-containing domain"/>
    <property type="match status" value="2"/>
</dbReference>
<sequence length="179" mass="18473">MTDVRELPPLPPIERLVELMFDAARMGRDEMIPALLQAGVDIEVTDARGYTPLVLASYNAQESTTRLLLDAGARVDGDPASTANTALMGVCFKGYTPIARMLIAAGADVNRRNGVGQTALMMAALFNQGAIIDLLIEQGADPAVVDAAGNSVASLAMSQGNAALAARFAEGSHASGSAG</sequence>
<dbReference type="InterPro" id="IPR002110">
    <property type="entry name" value="Ankyrin_rpt"/>
</dbReference>
<dbReference type="AlphaFoldDB" id="A0A2T4YMG9"/>
<evidence type="ECO:0000313" key="4">
    <source>
        <dbReference type="EMBL" id="PTM44599.1"/>
    </source>
</evidence>
<dbReference type="Pfam" id="PF12796">
    <property type="entry name" value="Ank_2"/>
    <property type="match status" value="1"/>
</dbReference>
<dbReference type="PROSITE" id="PS50088">
    <property type="entry name" value="ANK_REPEAT"/>
    <property type="match status" value="3"/>
</dbReference>
<dbReference type="PANTHER" id="PTHR24171">
    <property type="entry name" value="ANKYRIN REPEAT DOMAIN-CONTAINING PROTEIN 39-RELATED"/>
    <property type="match status" value="1"/>
</dbReference>
<name>A0A2T4YMG9_9SPHN</name>
<dbReference type="InterPro" id="IPR036770">
    <property type="entry name" value="Ankyrin_rpt-contain_sf"/>
</dbReference>
<keyword evidence="2 3" id="KW-0040">ANK repeat</keyword>
<protein>
    <submittedName>
        <fullName evidence="4">Uncharacterized protein</fullName>
    </submittedName>
</protein>
<evidence type="ECO:0000313" key="5">
    <source>
        <dbReference type="Proteomes" id="UP000240996"/>
    </source>
</evidence>
<evidence type="ECO:0000256" key="2">
    <source>
        <dbReference type="ARBA" id="ARBA00023043"/>
    </source>
</evidence>
<gene>
    <name evidence="4" type="ORF">C8J24_2806</name>
</gene>
<feature type="repeat" description="ANK" evidence="3">
    <location>
        <begin position="48"/>
        <end position="80"/>
    </location>
</feature>
<feature type="repeat" description="ANK" evidence="3">
    <location>
        <begin position="115"/>
        <end position="147"/>
    </location>
</feature>
<accession>A0A2T4YMG9</accession>
<organism evidence="4 5">
    <name type="scientific">Sphingomonas aerolata</name>
    <dbReference type="NCBI Taxonomy" id="185951"/>
    <lineage>
        <taxon>Bacteria</taxon>
        <taxon>Pseudomonadati</taxon>
        <taxon>Pseudomonadota</taxon>
        <taxon>Alphaproteobacteria</taxon>
        <taxon>Sphingomonadales</taxon>
        <taxon>Sphingomonadaceae</taxon>
        <taxon>Sphingomonas</taxon>
    </lineage>
</organism>
<keyword evidence="5" id="KW-1185">Reference proteome</keyword>
<proteinExistence type="predicted"/>